<dbReference type="KEGG" id="lal:AT746_10390"/>
<reference evidence="1 2" key="1">
    <citation type="submission" date="2015-12" db="EMBL/GenBank/DDBJ databases">
        <title>Complete genome of Lacimicrobium alkaliphilum KCTC 32984.</title>
        <authorList>
            <person name="Kim S.-G."/>
            <person name="Lee Y.-J."/>
        </authorList>
    </citation>
    <scope>NUCLEOTIDE SEQUENCE [LARGE SCALE GENOMIC DNA]</scope>
    <source>
        <strain evidence="1 2">YelD216</strain>
    </source>
</reference>
<dbReference type="EMBL" id="CP013650">
    <property type="protein sequence ID" value="ALT00415.1"/>
    <property type="molecule type" value="Genomic_DNA"/>
</dbReference>
<dbReference type="AlphaFoldDB" id="A0A0U3AH86"/>
<dbReference type="Proteomes" id="UP000068447">
    <property type="component" value="Chromosome"/>
</dbReference>
<evidence type="ECO:0000313" key="2">
    <source>
        <dbReference type="Proteomes" id="UP000068447"/>
    </source>
</evidence>
<dbReference type="SUPFAM" id="SSF53850">
    <property type="entry name" value="Periplasmic binding protein-like II"/>
    <property type="match status" value="1"/>
</dbReference>
<organism evidence="1 2">
    <name type="scientific">Lacimicrobium alkaliphilum</name>
    <dbReference type="NCBI Taxonomy" id="1526571"/>
    <lineage>
        <taxon>Bacteria</taxon>
        <taxon>Pseudomonadati</taxon>
        <taxon>Pseudomonadota</taxon>
        <taxon>Gammaproteobacteria</taxon>
        <taxon>Alteromonadales</taxon>
        <taxon>Alteromonadaceae</taxon>
        <taxon>Lacimicrobium</taxon>
    </lineage>
</organism>
<dbReference type="Gene3D" id="3.40.190.10">
    <property type="entry name" value="Periplasmic binding protein-like II"/>
    <property type="match status" value="2"/>
</dbReference>
<sequence>MSAQPVLQIVTELSPPAQTLTDNKVTGTVTQRVRNILARAGVEGEFHIYPWARAFNLASKQPNTLIYAMARTPEREQQFQWIGKIGEYRLGLLRLASNNEATISSLENAKNFVTAVQREDVAVEFLRKKGFEEGKSLLITSDITASWELLLKGKVDFIIEDPDAKQGMLAQFGLNQAHVTMAWMIPELAKPTWLAASLSTDSSLVERLRQASLSVQP</sequence>
<dbReference type="PANTHER" id="PTHR38834">
    <property type="entry name" value="PERIPLASMIC SUBSTRATE BINDING PROTEIN FAMILY 3"/>
    <property type="match status" value="1"/>
</dbReference>
<dbReference type="PANTHER" id="PTHR38834:SF3">
    <property type="entry name" value="SOLUTE-BINDING PROTEIN FAMILY 3_N-TERMINAL DOMAIN-CONTAINING PROTEIN"/>
    <property type="match status" value="1"/>
</dbReference>
<protein>
    <submittedName>
        <fullName evidence="1">Uncharacterized protein</fullName>
    </submittedName>
</protein>
<accession>A0A0U3AH86</accession>
<evidence type="ECO:0000313" key="1">
    <source>
        <dbReference type="EMBL" id="ALT00415.1"/>
    </source>
</evidence>
<proteinExistence type="predicted"/>
<gene>
    <name evidence="1" type="ORF">AT746_10390</name>
</gene>
<keyword evidence="2" id="KW-1185">Reference proteome</keyword>
<name>A0A0U3AH86_9ALTE</name>
<dbReference type="STRING" id="1526571.AT746_10390"/>